<evidence type="ECO:0000313" key="9">
    <source>
        <dbReference type="EMBL" id="CBN74632.1"/>
    </source>
</evidence>
<feature type="domain" description="OTU" evidence="8">
    <location>
        <begin position="514"/>
        <end position="624"/>
    </location>
</feature>
<dbReference type="GO" id="GO:0016579">
    <property type="term" value="P:protein deubiquitination"/>
    <property type="evidence" value="ECO:0007669"/>
    <property type="project" value="TreeGrafter"/>
</dbReference>
<evidence type="ECO:0000313" key="10">
    <source>
        <dbReference type="Proteomes" id="UP000002630"/>
    </source>
</evidence>
<dbReference type="EMBL" id="FN649760">
    <property type="protein sequence ID" value="CBN74632.1"/>
    <property type="molecule type" value="Genomic_DNA"/>
</dbReference>
<dbReference type="Proteomes" id="UP000002630">
    <property type="component" value="Unassembled WGS sequence"/>
</dbReference>
<evidence type="ECO:0000259" key="8">
    <source>
        <dbReference type="PROSITE" id="PS50802"/>
    </source>
</evidence>
<dbReference type="EC" id="3.4.19.12" evidence="3"/>
<keyword evidence="10" id="KW-1185">Reference proteome</keyword>
<feature type="compositionally biased region" description="Low complexity" evidence="7">
    <location>
        <begin position="363"/>
        <end position="388"/>
    </location>
</feature>
<keyword evidence="4" id="KW-0645">Protease</keyword>
<dbReference type="eggNOG" id="KOG2605">
    <property type="taxonomic scope" value="Eukaryota"/>
</dbReference>
<feature type="region of interest" description="Disordered" evidence="7">
    <location>
        <begin position="1"/>
        <end position="94"/>
    </location>
</feature>
<dbReference type="InterPro" id="IPR050704">
    <property type="entry name" value="Peptidase_C85-like"/>
</dbReference>
<feature type="compositionally biased region" description="Low complexity" evidence="7">
    <location>
        <begin position="251"/>
        <end position="262"/>
    </location>
</feature>
<dbReference type="InParanoid" id="D8LLK1"/>
<feature type="compositionally biased region" description="Gly residues" evidence="7">
    <location>
        <begin position="480"/>
        <end position="493"/>
    </location>
</feature>
<comment type="catalytic activity">
    <reaction evidence="1">
        <text>Thiol-dependent hydrolysis of ester, thioester, amide, peptide and isopeptide bonds formed by the C-terminal Gly of ubiquitin (a 76-residue protein attached to proteins as an intracellular targeting signal).</text>
        <dbReference type="EC" id="3.4.19.12"/>
    </reaction>
</comment>
<dbReference type="MEROPS" id="C85.001"/>
<evidence type="ECO:0000256" key="4">
    <source>
        <dbReference type="ARBA" id="ARBA00022670"/>
    </source>
</evidence>
<keyword evidence="5" id="KW-0833">Ubl conjugation pathway</keyword>
<feature type="compositionally biased region" description="Gly residues" evidence="7">
    <location>
        <begin position="389"/>
        <end position="409"/>
    </location>
</feature>
<dbReference type="Pfam" id="PF02338">
    <property type="entry name" value="OTU"/>
    <property type="match status" value="1"/>
</dbReference>
<feature type="compositionally biased region" description="Gly residues" evidence="7">
    <location>
        <begin position="122"/>
        <end position="134"/>
    </location>
</feature>
<proteinExistence type="inferred from homology"/>
<sequence length="624" mass="63122">MARGVALSGEALAASQKRYKPPPPNPPGRREGSSRHAAGLHDGARGAAGWDHRRPDGDGGGSVERPPHQRQREESGSEDVRDSGSFCKGGGGCSKTTDVANVTAALKLALAAEQGGDTSSSSGGGSRHGAGAGAGVSAAEGRPADGGGTASADVLPAPTGDPPPLQEMRVHAVAATKKAVGGGAEGLPAAVPRRGGGSGGGGSARIRRFFGGGEEPAVESATAAAPRPDCPAKETTATNGLQSAAEERSAEAMAAAAGEQGASKPRAGSGRVRKGKQRGGRAAGTGARKKRAWALWDLAKPPTVGDRFDCLDYFVSSQTGLSAEKWRGAEVMDVRHANKGTQVLVSAEWVPELLASERAHQDSLGSAGESSSAASTATMTNSSASSIGTLGGGGGGGGRGGGGITGGLGSASAKGDEDAIAGLSDPALSKSRVHSGGGGSRDGSRRGGTGGTPKRTAAAAAAPAGGVRARGPSPVAARGGDSGGRGSPTGGSGEDSEEAAADRAFREAMRRTGLSVVDVEPDGNCLFRSVSHQIYGDADRHYPVRKACVEHMYRHRARFGVFVAEDFRDYLFRIRQPGVWGDDLEIRALEEMFDRPIEIYSSESEGLQPMKIDFDASGIFAMSD</sequence>
<evidence type="ECO:0000256" key="5">
    <source>
        <dbReference type="ARBA" id="ARBA00022786"/>
    </source>
</evidence>
<feature type="region of interest" description="Disordered" evidence="7">
    <location>
        <begin position="112"/>
        <end position="167"/>
    </location>
</feature>
<accession>D8LLK1</accession>
<reference evidence="9 10" key="1">
    <citation type="journal article" date="2010" name="Nature">
        <title>The Ectocarpus genome and the independent evolution of multicellularity in brown algae.</title>
        <authorList>
            <person name="Cock J.M."/>
            <person name="Sterck L."/>
            <person name="Rouze P."/>
            <person name="Scornet D."/>
            <person name="Allen A.E."/>
            <person name="Amoutzias G."/>
            <person name="Anthouard V."/>
            <person name="Artiguenave F."/>
            <person name="Aury J.M."/>
            <person name="Badger J.H."/>
            <person name="Beszteri B."/>
            <person name="Billiau K."/>
            <person name="Bonnet E."/>
            <person name="Bothwell J.H."/>
            <person name="Bowler C."/>
            <person name="Boyen C."/>
            <person name="Brownlee C."/>
            <person name="Carrano C.J."/>
            <person name="Charrier B."/>
            <person name="Cho G.Y."/>
            <person name="Coelho S.M."/>
            <person name="Collen J."/>
            <person name="Corre E."/>
            <person name="Da Silva C."/>
            <person name="Delage L."/>
            <person name="Delaroque N."/>
            <person name="Dittami S.M."/>
            <person name="Doulbeau S."/>
            <person name="Elias M."/>
            <person name="Farnham G."/>
            <person name="Gachon C.M."/>
            <person name="Gschloessl B."/>
            <person name="Heesch S."/>
            <person name="Jabbari K."/>
            <person name="Jubin C."/>
            <person name="Kawai H."/>
            <person name="Kimura K."/>
            <person name="Kloareg B."/>
            <person name="Kupper F.C."/>
            <person name="Lang D."/>
            <person name="Le Bail A."/>
            <person name="Leblanc C."/>
            <person name="Lerouge P."/>
            <person name="Lohr M."/>
            <person name="Lopez P.J."/>
            <person name="Martens C."/>
            <person name="Maumus F."/>
            <person name="Michel G."/>
            <person name="Miranda-Saavedra D."/>
            <person name="Morales J."/>
            <person name="Moreau H."/>
            <person name="Motomura T."/>
            <person name="Nagasato C."/>
            <person name="Napoli C.A."/>
            <person name="Nelson D.R."/>
            <person name="Nyvall-Collen P."/>
            <person name="Peters A.F."/>
            <person name="Pommier C."/>
            <person name="Potin P."/>
            <person name="Poulain J."/>
            <person name="Quesneville H."/>
            <person name="Read B."/>
            <person name="Rensing S.A."/>
            <person name="Ritter A."/>
            <person name="Rousvoal S."/>
            <person name="Samanta M."/>
            <person name="Samson G."/>
            <person name="Schroeder D.C."/>
            <person name="Segurens B."/>
            <person name="Strittmatter M."/>
            <person name="Tonon T."/>
            <person name="Tregear J.W."/>
            <person name="Valentin K."/>
            <person name="von Dassow P."/>
            <person name="Yamagishi T."/>
            <person name="Van de Peer Y."/>
            <person name="Wincker P."/>
        </authorList>
    </citation>
    <scope>NUCLEOTIDE SEQUENCE [LARGE SCALE GENOMIC DNA]</scope>
    <source>
        <strain evidence="10">Ec32 / CCAP1310/4</strain>
    </source>
</reference>
<protein>
    <recommendedName>
        <fullName evidence="3">ubiquitinyl hydrolase 1</fullName>
        <ecNumber evidence="3">3.4.19.12</ecNumber>
    </recommendedName>
</protein>
<dbReference type="GO" id="GO:0006508">
    <property type="term" value="P:proteolysis"/>
    <property type="evidence" value="ECO:0007669"/>
    <property type="project" value="UniProtKB-KW"/>
</dbReference>
<feature type="compositionally biased region" description="Basic and acidic residues" evidence="7">
    <location>
        <begin position="65"/>
        <end position="82"/>
    </location>
</feature>
<dbReference type="Gene3D" id="3.90.70.80">
    <property type="match status" value="1"/>
</dbReference>
<evidence type="ECO:0000256" key="7">
    <source>
        <dbReference type="SAM" id="MobiDB-lite"/>
    </source>
</evidence>
<dbReference type="OrthoDB" id="415023at2759"/>
<name>D8LLK1_ECTSI</name>
<feature type="region of interest" description="Disordered" evidence="7">
    <location>
        <begin position="360"/>
        <end position="502"/>
    </location>
</feature>
<organism evidence="9 10">
    <name type="scientific">Ectocarpus siliculosus</name>
    <name type="common">Brown alga</name>
    <name type="synonym">Conferva siliculosa</name>
    <dbReference type="NCBI Taxonomy" id="2880"/>
    <lineage>
        <taxon>Eukaryota</taxon>
        <taxon>Sar</taxon>
        <taxon>Stramenopiles</taxon>
        <taxon>Ochrophyta</taxon>
        <taxon>PX clade</taxon>
        <taxon>Phaeophyceae</taxon>
        <taxon>Ectocarpales</taxon>
        <taxon>Ectocarpaceae</taxon>
        <taxon>Ectocarpus</taxon>
    </lineage>
</organism>
<feature type="compositionally biased region" description="Gly residues" evidence="7">
    <location>
        <begin position="435"/>
        <end position="451"/>
    </location>
</feature>
<gene>
    <name evidence="9" type="ORF">Esi_0037_0020</name>
</gene>
<comment type="similarity">
    <text evidence="2">Belongs to the peptidase C85 family.</text>
</comment>
<dbReference type="SUPFAM" id="SSF54001">
    <property type="entry name" value="Cysteine proteinases"/>
    <property type="match status" value="1"/>
</dbReference>
<dbReference type="PANTHER" id="PTHR12419:SF4">
    <property type="entry name" value="OTU DOMAIN-CONTAINING PROTEIN 5"/>
    <property type="match status" value="1"/>
</dbReference>
<dbReference type="GO" id="GO:0061578">
    <property type="term" value="F:K63-linked deubiquitinase activity"/>
    <property type="evidence" value="ECO:0007669"/>
    <property type="project" value="TreeGrafter"/>
</dbReference>
<dbReference type="InterPro" id="IPR003323">
    <property type="entry name" value="OTU_dom"/>
</dbReference>
<feature type="compositionally biased region" description="Gly residues" evidence="7">
    <location>
        <begin position="194"/>
        <end position="203"/>
    </location>
</feature>
<dbReference type="STRING" id="2880.D8LLK1"/>
<dbReference type="InterPro" id="IPR038765">
    <property type="entry name" value="Papain-like_cys_pep_sf"/>
</dbReference>
<feature type="region of interest" description="Disordered" evidence="7">
    <location>
        <begin position="179"/>
        <end position="287"/>
    </location>
</feature>
<evidence type="ECO:0000256" key="6">
    <source>
        <dbReference type="ARBA" id="ARBA00022801"/>
    </source>
</evidence>
<keyword evidence="6" id="KW-0378">Hydrolase</keyword>
<dbReference type="GO" id="GO:0004843">
    <property type="term" value="F:cysteine-type deubiquitinase activity"/>
    <property type="evidence" value="ECO:0007669"/>
    <property type="project" value="UniProtKB-EC"/>
</dbReference>
<dbReference type="PANTHER" id="PTHR12419">
    <property type="entry name" value="OTU DOMAIN CONTAINING PROTEIN"/>
    <property type="match status" value="1"/>
</dbReference>
<dbReference type="AlphaFoldDB" id="D8LLK1"/>
<evidence type="ECO:0000256" key="1">
    <source>
        <dbReference type="ARBA" id="ARBA00000707"/>
    </source>
</evidence>
<evidence type="ECO:0000256" key="3">
    <source>
        <dbReference type="ARBA" id="ARBA00012759"/>
    </source>
</evidence>
<dbReference type="PROSITE" id="PS50802">
    <property type="entry name" value="OTU"/>
    <property type="match status" value="1"/>
</dbReference>
<evidence type="ECO:0000256" key="2">
    <source>
        <dbReference type="ARBA" id="ARBA00010407"/>
    </source>
</evidence>
<feature type="compositionally biased region" description="Low complexity" evidence="7">
    <location>
        <begin position="452"/>
        <end position="474"/>
    </location>
</feature>